<dbReference type="EMBL" id="KN824365">
    <property type="protein sequence ID" value="KIM22058.1"/>
    <property type="molecule type" value="Genomic_DNA"/>
</dbReference>
<dbReference type="Proteomes" id="UP000054097">
    <property type="component" value="Unassembled WGS sequence"/>
</dbReference>
<organism evidence="2 3">
    <name type="scientific">Serendipita vermifera MAFF 305830</name>
    <dbReference type="NCBI Taxonomy" id="933852"/>
    <lineage>
        <taxon>Eukaryota</taxon>
        <taxon>Fungi</taxon>
        <taxon>Dikarya</taxon>
        <taxon>Basidiomycota</taxon>
        <taxon>Agaricomycotina</taxon>
        <taxon>Agaricomycetes</taxon>
        <taxon>Sebacinales</taxon>
        <taxon>Serendipitaceae</taxon>
        <taxon>Serendipita</taxon>
    </lineage>
</organism>
<reference evidence="3" key="2">
    <citation type="submission" date="2015-01" db="EMBL/GenBank/DDBJ databases">
        <title>Evolutionary Origins and Diversification of the Mycorrhizal Mutualists.</title>
        <authorList>
            <consortium name="DOE Joint Genome Institute"/>
            <consortium name="Mycorrhizal Genomics Consortium"/>
            <person name="Kohler A."/>
            <person name="Kuo A."/>
            <person name="Nagy L.G."/>
            <person name="Floudas D."/>
            <person name="Copeland A."/>
            <person name="Barry K.W."/>
            <person name="Cichocki N."/>
            <person name="Veneault-Fourrey C."/>
            <person name="LaButti K."/>
            <person name="Lindquist E.A."/>
            <person name="Lipzen A."/>
            <person name="Lundell T."/>
            <person name="Morin E."/>
            <person name="Murat C."/>
            <person name="Riley R."/>
            <person name="Ohm R."/>
            <person name="Sun H."/>
            <person name="Tunlid A."/>
            <person name="Henrissat B."/>
            <person name="Grigoriev I.V."/>
            <person name="Hibbett D.S."/>
            <person name="Martin F."/>
        </authorList>
    </citation>
    <scope>NUCLEOTIDE SEQUENCE [LARGE SCALE GENOMIC DNA]</scope>
    <source>
        <strain evidence="3">MAFF 305830</strain>
    </source>
</reference>
<dbReference type="HOGENOM" id="CLU_1696583_0_0_1"/>
<name>A0A0C2W6L4_SERVB</name>
<evidence type="ECO:0000256" key="1">
    <source>
        <dbReference type="SAM" id="SignalP"/>
    </source>
</evidence>
<gene>
    <name evidence="2" type="ORF">M408DRAFT_294071</name>
</gene>
<reference evidence="2 3" key="1">
    <citation type="submission" date="2014-04" db="EMBL/GenBank/DDBJ databases">
        <authorList>
            <consortium name="DOE Joint Genome Institute"/>
            <person name="Kuo A."/>
            <person name="Zuccaro A."/>
            <person name="Kohler A."/>
            <person name="Nagy L.G."/>
            <person name="Floudas D."/>
            <person name="Copeland A."/>
            <person name="Barry K.W."/>
            <person name="Cichocki N."/>
            <person name="Veneault-Fourrey C."/>
            <person name="LaButti K."/>
            <person name="Lindquist E.A."/>
            <person name="Lipzen A."/>
            <person name="Lundell T."/>
            <person name="Morin E."/>
            <person name="Murat C."/>
            <person name="Sun H."/>
            <person name="Tunlid A."/>
            <person name="Henrissat B."/>
            <person name="Grigoriev I.V."/>
            <person name="Hibbett D.S."/>
            <person name="Martin F."/>
            <person name="Nordberg H.P."/>
            <person name="Cantor M.N."/>
            <person name="Hua S.X."/>
        </authorList>
    </citation>
    <scope>NUCLEOTIDE SEQUENCE [LARGE SCALE GENOMIC DNA]</scope>
    <source>
        <strain evidence="2 3">MAFF 305830</strain>
    </source>
</reference>
<protein>
    <submittedName>
        <fullName evidence="2">Uncharacterized protein</fullName>
    </submittedName>
</protein>
<proteinExistence type="predicted"/>
<sequence length="155" mass="16967">MRPTMISAIVCASLSECALASLVSRAPADDLNPSFGVRSRPMQGETVDISMINLPQTVAKSTLSVNAPNGTTVTQATSRIFTGGPASGEQSPDPTTRFCIQRSYAETHYILAHQLFDQVGDWSVSLQMTYYYGANGYEMTPTTRCAYHRRSHPRQ</sequence>
<keyword evidence="1" id="KW-0732">Signal</keyword>
<accession>A0A0C2W6L4</accession>
<keyword evidence="3" id="KW-1185">Reference proteome</keyword>
<feature type="chain" id="PRO_5002157820" evidence="1">
    <location>
        <begin position="21"/>
        <end position="155"/>
    </location>
</feature>
<evidence type="ECO:0000313" key="2">
    <source>
        <dbReference type="EMBL" id="KIM22058.1"/>
    </source>
</evidence>
<dbReference type="AlphaFoldDB" id="A0A0C2W6L4"/>
<evidence type="ECO:0000313" key="3">
    <source>
        <dbReference type="Proteomes" id="UP000054097"/>
    </source>
</evidence>
<feature type="signal peptide" evidence="1">
    <location>
        <begin position="1"/>
        <end position="20"/>
    </location>
</feature>